<accession>A0ABQ1NHE6</accession>
<reference evidence="3" key="1">
    <citation type="journal article" date="2019" name="Int. J. Syst. Evol. Microbiol.">
        <title>The Global Catalogue of Microorganisms (GCM) 10K type strain sequencing project: providing services to taxonomists for standard genome sequencing and annotation.</title>
        <authorList>
            <consortium name="The Broad Institute Genomics Platform"/>
            <consortium name="The Broad Institute Genome Sequencing Center for Infectious Disease"/>
            <person name="Wu L."/>
            <person name="Ma J."/>
        </authorList>
    </citation>
    <scope>NUCLEOTIDE SEQUENCE [LARGE SCALE GENOMIC DNA]</scope>
    <source>
        <strain evidence="3">CCM 7282</strain>
    </source>
</reference>
<proteinExistence type="predicted"/>
<feature type="transmembrane region" description="Helical" evidence="1">
    <location>
        <begin position="5"/>
        <end position="24"/>
    </location>
</feature>
<feature type="transmembrane region" description="Helical" evidence="1">
    <location>
        <begin position="67"/>
        <end position="89"/>
    </location>
</feature>
<keyword evidence="1" id="KW-1133">Transmembrane helix</keyword>
<sequence length="90" mass="10417">MDKKLLIYTILGNFSFGILAMYAFVELHVQESFPVLGIIFFSLTTWIIADYIALLHRRADDNHRLLWIGKATLLTTFMIGGMVWATIYFQ</sequence>
<keyword evidence="1" id="KW-0472">Membrane</keyword>
<keyword evidence="1" id="KW-0812">Transmembrane</keyword>
<feature type="transmembrane region" description="Helical" evidence="1">
    <location>
        <begin position="36"/>
        <end position="55"/>
    </location>
</feature>
<organism evidence="2 3">
    <name type="scientific">Thalassobacillus devorans</name>
    <dbReference type="NCBI Taxonomy" id="279813"/>
    <lineage>
        <taxon>Bacteria</taxon>
        <taxon>Bacillati</taxon>
        <taxon>Bacillota</taxon>
        <taxon>Bacilli</taxon>
        <taxon>Bacillales</taxon>
        <taxon>Bacillaceae</taxon>
        <taxon>Thalassobacillus</taxon>
    </lineage>
</organism>
<evidence type="ECO:0000313" key="3">
    <source>
        <dbReference type="Proteomes" id="UP000619534"/>
    </source>
</evidence>
<dbReference type="RefSeq" id="WP_062444987.1">
    <property type="nucleotide sequence ID" value="NZ_BMCJ01000001.1"/>
</dbReference>
<protein>
    <submittedName>
        <fullName evidence="2">Uncharacterized protein</fullName>
    </submittedName>
</protein>
<keyword evidence="3" id="KW-1185">Reference proteome</keyword>
<evidence type="ECO:0000313" key="2">
    <source>
        <dbReference type="EMBL" id="GGC77315.1"/>
    </source>
</evidence>
<name>A0ABQ1NHE6_9BACI</name>
<gene>
    <name evidence="2" type="ORF">GCM10007216_04790</name>
</gene>
<dbReference type="EMBL" id="BMCJ01000001">
    <property type="protein sequence ID" value="GGC77315.1"/>
    <property type="molecule type" value="Genomic_DNA"/>
</dbReference>
<comment type="caution">
    <text evidence="2">The sequence shown here is derived from an EMBL/GenBank/DDBJ whole genome shotgun (WGS) entry which is preliminary data.</text>
</comment>
<evidence type="ECO:0000256" key="1">
    <source>
        <dbReference type="SAM" id="Phobius"/>
    </source>
</evidence>
<dbReference type="Proteomes" id="UP000619534">
    <property type="component" value="Unassembled WGS sequence"/>
</dbReference>